<organism evidence="3 4">
    <name type="scientific">Monosiga brevicollis</name>
    <name type="common">Choanoflagellate</name>
    <dbReference type="NCBI Taxonomy" id="81824"/>
    <lineage>
        <taxon>Eukaryota</taxon>
        <taxon>Choanoflagellata</taxon>
        <taxon>Craspedida</taxon>
        <taxon>Salpingoecidae</taxon>
        <taxon>Monosiga</taxon>
    </lineage>
</organism>
<protein>
    <recommendedName>
        <fullName evidence="5">Photosynthesis system II assembly factor Ycf48/Hcf136-like domain-containing protein</fullName>
    </recommendedName>
</protein>
<evidence type="ECO:0000313" key="4">
    <source>
        <dbReference type="Proteomes" id="UP000001357"/>
    </source>
</evidence>
<dbReference type="AlphaFoldDB" id="A9V575"/>
<proteinExistence type="predicted"/>
<evidence type="ECO:0000313" key="3">
    <source>
        <dbReference type="EMBL" id="EDQ87226.1"/>
    </source>
</evidence>
<dbReference type="GeneID" id="5893196"/>
<dbReference type="InParanoid" id="A9V575"/>
<feature type="region of interest" description="Disordered" evidence="1">
    <location>
        <begin position="186"/>
        <end position="214"/>
    </location>
</feature>
<name>A9V575_MONBE</name>
<dbReference type="OMA" id="NRTFYAP"/>
<evidence type="ECO:0000256" key="1">
    <source>
        <dbReference type="SAM" id="MobiDB-lite"/>
    </source>
</evidence>
<evidence type="ECO:0000256" key="2">
    <source>
        <dbReference type="SAM" id="SignalP"/>
    </source>
</evidence>
<sequence length="396" mass="42400">MKATICVLATAVALATATPGWNLVAENLLTTELGIGFHSETEGFIAGDANGEGPAILKSTDGGKTWNASQADFGADALLLALGVADDTVIVTSIFGELYSNDDGDTFERGLGGGLSQSVRYLGKDGDGGSKFGCAGQYRGHQGIALTTDGGKLWKPVFADKLFTAARYAAFPSDSVWYIAAGEWPESASDDQPASNDDMPTRSPRLRRSDFQDADGYFPSTFSFRETRRVEADNGYKAQIVKSTDGGKTWVTQFAQNGTFYFNGIDCTSEDHCCAVGESSDPPFLGAGIWCTQDGTNWNRTFYAPYQSDPTVGFSLLDIRWASETVGWAIGGELNSLAPKAWFVKTTDGGKTWDPLSHQIFGYYAMGLDVVNENVAYAAVDNLLTQTSGVAKFTSQ</sequence>
<dbReference type="KEGG" id="mbr:MONBRDRAFT_38017"/>
<dbReference type="RefSeq" id="XP_001747839.1">
    <property type="nucleotide sequence ID" value="XM_001747787.1"/>
</dbReference>
<accession>A9V575</accession>
<evidence type="ECO:0008006" key="5">
    <source>
        <dbReference type="Google" id="ProtNLM"/>
    </source>
</evidence>
<gene>
    <name evidence="3" type="ORF">MONBRDRAFT_38017</name>
</gene>
<feature type="chain" id="PRO_5002745285" description="Photosynthesis system II assembly factor Ycf48/Hcf136-like domain-containing protein" evidence="2">
    <location>
        <begin position="18"/>
        <end position="396"/>
    </location>
</feature>
<dbReference type="Gene3D" id="2.130.10.10">
    <property type="entry name" value="YVTN repeat-like/Quinoprotein amine dehydrogenase"/>
    <property type="match status" value="2"/>
</dbReference>
<dbReference type="eggNOG" id="ENOG502SVIB">
    <property type="taxonomic scope" value="Eukaryota"/>
</dbReference>
<dbReference type="Proteomes" id="UP000001357">
    <property type="component" value="Unassembled WGS sequence"/>
</dbReference>
<feature type="signal peptide" evidence="2">
    <location>
        <begin position="1"/>
        <end position="17"/>
    </location>
</feature>
<dbReference type="EMBL" id="CH991560">
    <property type="protein sequence ID" value="EDQ87226.1"/>
    <property type="molecule type" value="Genomic_DNA"/>
</dbReference>
<dbReference type="SUPFAM" id="SSF110296">
    <property type="entry name" value="Oligoxyloglucan reducing end-specific cellobiohydrolase"/>
    <property type="match status" value="2"/>
</dbReference>
<dbReference type="InterPro" id="IPR015943">
    <property type="entry name" value="WD40/YVTN_repeat-like_dom_sf"/>
</dbReference>
<reference evidence="3 4" key="1">
    <citation type="journal article" date="2008" name="Nature">
        <title>The genome of the choanoflagellate Monosiga brevicollis and the origin of metazoans.</title>
        <authorList>
            <consortium name="JGI Sequencing"/>
            <person name="King N."/>
            <person name="Westbrook M.J."/>
            <person name="Young S.L."/>
            <person name="Kuo A."/>
            <person name="Abedin M."/>
            <person name="Chapman J."/>
            <person name="Fairclough S."/>
            <person name="Hellsten U."/>
            <person name="Isogai Y."/>
            <person name="Letunic I."/>
            <person name="Marr M."/>
            <person name="Pincus D."/>
            <person name="Putnam N."/>
            <person name="Rokas A."/>
            <person name="Wright K.J."/>
            <person name="Zuzow R."/>
            <person name="Dirks W."/>
            <person name="Good M."/>
            <person name="Goodstein D."/>
            <person name="Lemons D."/>
            <person name="Li W."/>
            <person name="Lyons J.B."/>
            <person name="Morris A."/>
            <person name="Nichols S."/>
            <person name="Richter D.J."/>
            <person name="Salamov A."/>
            <person name="Bork P."/>
            <person name="Lim W.A."/>
            <person name="Manning G."/>
            <person name="Miller W.T."/>
            <person name="McGinnis W."/>
            <person name="Shapiro H."/>
            <person name="Tjian R."/>
            <person name="Grigoriev I.V."/>
            <person name="Rokhsar D."/>
        </authorList>
    </citation>
    <scope>NUCLEOTIDE SEQUENCE [LARGE SCALE GENOMIC DNA]</scope>
    <source>
        <strain evidence="4">MX1 / ATCC 50154</strain>
    </source>
</reference>
<keyword evidence="2" id="KW-0732">Signal</keyword>
<keyword evidence="4" id="KW-1185">Reference proteome</keyword>